<sequence>MDFRYMKYIGNRNYYYTYPKEKNQGSLLRVKNIPDEYIVIDGEHWINVLYKKQDLPKQGWKIHISSTSENAQETLDIVSSLMIERNISFKYVRSLFELDLKNAKYGDRGSSGKFITIYPSDIPQFLELLRVLEKNLSTLPKGPYILNDKRWFNSNVYFRYGSFMERYYYKDGQKVYAIENLDGELVEDLRTPYYALPDFVDEPIEIKEMEELSESEISPSLLDTLEIKEALHFSNGGGVYLALDKENNEVVLKEGRPNTGIDAQYKDAFSRVINEGNILDKLNKAKYPVKKIEAFKAWEHSFLLEEYIEGKALSSWMVQNYPFNSSKHNESYTKSCVNILTQLIEAIEEIHSFNVGMGDLQPANVVVNEKEEVRLIDFETASTIDDVHPGLMTPGFVGDLSMNREQSDWFALLRIARQLFVPVGTVQDISSNMDNIHNYWIEKTFGKEAINIIQKIQSIADRCGARPMEELMSTSGQFHEEFDLKTMIKKLRKGIFKDLSSKDILLPGDIRQFEMGTGKLNVLTGGFGVAMALHKTGGVNKTVVEWIENQKISELIDIENGLYTGKAGIAAVLWELGYKQESMELFNSITDFEDFKDVSLATGLSGIGLAFLGLDYELESDCYFEKSLKIANILERRFYENVPIIPFDEGIVDKGIFTSWSGVSLFFSALYKKTKNNKWLLLAQKTLEKDLSLGLFDENGVYHVDDDYRVLPYLAGGSCGLAIAIIELETNSRTNTWAKEIEGISKIARSKTFYNCGLFHGTAGIVASSNLIALYKGSDDLTRSSLQTLNLHLLEKDNYLYTPGDSCFRVSGDLLSGSSGLLLVLQDIVDSKNYSWIPILNLEKVLESTKALEAVNF</sequence>
<evidence type="ECO:0000313" key="2">
    <source>
        <dbReference type="EMBL" id="AFQ16817.1"/>
    </source>
</evidence>
<dbReference type="Gene3D" id="1.10.510.10">
    <property type="entry name" value="Transferase(Phosphotransferase) domain 1"/>
    <property type="match status" value="1"/>
</dbReference>
<dbReference type="GO" id="GO:0005524">
    <property type="term" value="F:ATP binding"/>
    <property type="evidence" value="ECO:0007669"/>
    <property type="project" value="InterPro"/>
</dbReference>
<dbReference type="NCBIfam" id="NF038151">
    <property type="entry name" value="lanthi_synth_III"/>
    <property type="match status" value="1"/>
</dbReference>
<dbReference type="Pfam" id="PF05147">
    <property type="entry name" value="LANC_like"/>
    <property type="match status" value="1"/>
</dbReference>
<dbReference type="GO" id="GO:0005975">
    <property type="term" value="P:carbohydrate metabolic process"/>
    <property type="evidence" value="ECO:0007669"/>
    <property type="project" value="InterPro"/>
</dbReference>
<dbReference type="Pfam" id="PF00069">
    <property type="entry name" value="Pkinase"/>
    <property type="match status" value="1"/>
</dbReference>
<dbReference type="InterPro" id="IPR057929">
    <property type="entry name" value="RamC_N"/>
</dbReference>
<dbReference type="PROSITE" id="PS50011">
    <property type="entry name" value="PROTEIN_KINASE_DOM"/>
    <property type="match status" value="1"/>
</dbReference>
<feature type="domain" description="Protein kinase" evidence="1">
    <location>
        <begin position="225"/>
        <end position="482"/>
    </location>
</feature>
<dbReference type="Gene3D" id="1.50.10.10">
    <property type="match status" value="1"/>
</dbReference>
<dbReference type="SMART" id="SM00220">
    <property type="entry name" value="S_TKc"/>
    <property type="match status" value="1"/>
</dbReference>
<dbReference type="RefSeq" id="WP_000347596.1">
    <property type="nucleotide sequence ID" value="NC_018500.1"/>
</dbReference>
<dbReference type="SMART" id="SM01260">
    <property type="entry name" value="LANC_like"/>
    <property type="match status" value="1"/>
</dbReference>
<dbReference type="InterPro" id="IPR007822">
    <property type="entry name" value="LANC-like"/>
</dbReference>
<dbReference type="Pfam" id="PF25816">
    <property type="entry name" value="RamC_N"/>
    <property type="match status" value="1"/>
</dbReference>
<accession>A0A9W3JAB7</accession>
<dbReference type="SUPFAM" id="SSF56112">
    <property type="entry name" value="Protein kinase-like (PK-like)"/>
    <property type="match status" value="1"/>
</dbReference>
<dbReference type="GO" id="GO:0031179">
    <property type="term" value="P:peptide modification"/>
    <property type="evidence" value="ECO:0007669"/>
    <property type="project" value="InterPro"/>
</dbReference>
<evidence type="ECO:0000313" key="3">
    <source>
        <dbReference type="Proteomes" id="UP000005259"/>
    </source>
</evidence>
<organism evidence="2 3">
    <name type="scientific">Bacillus thuringiensis HD-771</name>
    <dbReference type="NCBI Taxonomy" id="1218175"/>
    <lineage>
        <taxon>Bacteria</taxon>
        <taxon>Bacillati</taxon>
        <taxon>Bacillota</taxon>
        <taxon>Bacilli</taxon>
        <taxon>Bacillales</taxon>
        <taxon>Bacillaceae</taxon>
        <taxon>Bacillus</taxon>
        <taxon>Bacillus cereus group</taxon>
    </lineage>
</organism>
<gene>
    <name evidence="2" type="ORF">BTG_16905</name>
</gene>
<reference evidence="2 3" key="1">
    <citation type="submission" date="2012-08" db="EMBL/GenBank/DDBJ databases">
        <authorList>
            <person name="Doggett N."/>
            <person name="Teshima H."/>
            <person name="Bruce D."/>
            <person name="Detter J.C."/>
            <person name="Johnson S.L."/>
            <person name="Han C."/>
        </authorList>
    </citation>
    <scope>NUCLEOTIDE SEQUENCE [LARGE SCALE GENOMIC DNA]</scope>
    <source>
        <strain evidence="2 3">HD-771</strain>
    </source>
</reference>
<dbReference type="PANTHER" id="PTHR44167">
    <property type="entry name" value="OVARIAN-SPECIFIC SERINE/THREONINE-PROTEIN KINASE LOK-RELATED"/>
    <property type="match status" value="1"/>
</dbReference>
<dbReference type="InterPro" id="IPR012341">
    <property type="entry name" value="6hp_glycosidase-like_sf"/>
</dbReference>
<proteinExistence type="predicted"/>
<dbReference type="EMBL" id="CP003752">
    <property type="protein sequence ID" value="AFQ16817.1"/>
    <property type="molecule type" value="Genomic_DNA"/>
</dbReference>
<dbReference type="SUPFAM" id="SSF158745">
    <property type="entry name" value="LanC-like"/>
    <property type="match status" value="1"/>
</dbReference>
<dbReference type="InterPro" id="IPR011009">
    <property type="entry name" value="Kinase-like_dom_sf"/>
</dbReference>
<dbReference type="InterPro" id="IPR053524">
    <property type="entry name" value="Aerial_hyphae_peptide-synth"/>
</dbReference>
<dbReference type="InterPro" id="IPR058053">
    <property type="entry name" value="RamC_C"/>
</dbReference>
<evidence type="ECO:0000259" key="1">
    <source>
        <dbReference type="PROSITE" id="PS50011"/>
    </source>
</evidence>
<dbReference type="CDD" id="cd04791">
    <property type="entry name" value="LanC_SerThrkinase"/>
    <property type="match status" value="1"/>
</dbReference>
<dbReference type="KEGG" id="bti:BTG_16905"/>
<dbReference type="GO" id="GO:0004674">
    <property type="term" value="F:protein serine/threonine kinase activity"/>
    <property type="evidence" value="ECO:0007669"/>
    <property type="project" value="TreeGrafter"/>
</dbReference>
<dbReference type="PANTHER" id="PTHR44167:SF24">
    <property type="entry name" value="SERINE_THREONINE-PROTEIN KINASE CHK2"/>
    <property type="match status" value="1"/>
</dbReference>
<dbReference type="InterPro" id="IPR000719">
    <property type="entry name" value="Prot_kinase_dom"/>
</dbReference>
<name>A0A9W3JAB7_BACTU</name>
<dbReference type="GO" id="GO:0005737">
    <property type="term" value="C:cytoplasm"/>
    <property type="evidence" value="ECO:0007669"/>
    <property type="project" value="TreeGrafter"/>
</dbReference>
<dbReference type="AlphaFoldDB" id="A0A9W3JAB7"/>
<protein>
    <recommendedName>
        <fullName evidence="1">Protein kinase domain-containing protein</fullName>
    </recommendedName>
</protein>
<dbReference type="Proteomes" id="UP000005259">
    <property type="component" value="Chromosome"/>
</dbReference>